<gene>
    <name evidence="3" type="ORF">L618_002900000060</name>
</gene>
<dbReference type="InterPro" id="IPR020904">
    <property type="entry name" value="Sc_DH/Rdtase_CS"/>
</dbReference>
<protein>
    <submittedName>
        <fullName evidence="3">NAD(P)-dependent dehydrogenase (Short-subunit alcohol dehydrogenase family)</fullName>
    </submittedName>
</protein>
<dbReference type="EMBL" id="VLJT01000027">
    <property type="protein sequence ID" value="TWH16070.1"/>
    <property type="molecule type" value="Genomic_DNA"/>
</dbReference>
<evidence type="ECO:0000256" key="1">
    <source>
        <dbReference type="ARBA" id="ARBA00006484"/>
    </source>
</evidence>
<dbReference type="Gene3D" id="3.40.50.720">
    <property type="entry name" value="NAD(P)-binding Rossmann-like Domain"/>
    <property type="match status" value="1"/>
</dbReference>
<reference evidence="3 4" key="1">
    <citation type="submission" date="2019-07" db="EMBL/GenBank/DDBJ databases">
        <title>Genome sequencing of lignin-degrading bacterial isolates.</title>
        <authorList>
            <person name="Gladden J."/>
        </authorList>
    </citation>
    <scope>NUCLEOTIDE SEQUENCE [LARGE SCALE GENOMIC DNA]</scope>
    <source>
        <strain evidence="3 4">J45</strain>
    </source>
</reference>
<evidence type="ECO:0000256" key="2">
    <source>
        <dbReference type="ARBA" id="ARBA00023002"/>
    </source>
</evidence>
<dbReference type="SUPFAM" id="SSF51735">
    <property type="entry name" value="NAD(P)-binding Rossmann-fold domains"/>
    <property type="match status" value="1"/>
</dbReference>
<dbReference type="InterPro" id="IPR002347">
    <property type="entry name" value="SDR_fam"/>
</dbReference>
<dbReference type="FunFam" id="3.40.50.720:FF:000084">
    <property type="entry name" value="Short-chain dehydrogenase reductase"/>
    <property type="match status" value="1"/>
</dbReference>
<dbReference type="PRINTS" id="PR00081">
    <property type="entry name" value="GDHRDH"/>
</dbReference>
<dbReference type="CDD" id="cd05233">
    <property type="entry name" value="SDR_c"/>
    <property type="match status" value="1"/>
</dbReference>
<dbReference type="RefSeq" id="WP_145692143.1">
    <property type="nucleotide sequence ID" value="NZ_VLJT01000027.1"/>
</dbReference>
<keyword evidence="2" id="KW-0560">Oxidoreductase</keyword>
<comment type="caution">
    <text evidence="3">The sequence shown here is derived from an EMBL/GenBank/DDBJ whole genome shotgun (WGS) entry which is preliminary data.</text>
</comment>
<comment type="similarity">
    <text evidence="1">Belongs to the short-chain dehydrogenases/reductases (SDR) family.</text>
</comment>
<dbReference type="GO" id="GO:0016491">
    <property type="term" value="F:oxidoreductase activity"/>
    <property type="evidence" value="ECO:0007669"/>
    <property type="project" value="UniProtKB-KW"/>
</dbReference>
<evidence type="ECO:0000313" key="4">
    <source>
        <dbReference type="Proteomes" id="UP000317573"/>
    </source>
</evidence>
<proteinExistence type="inferred from homology"/>
<sequence length="260" mass="26940">MNKVESDAAHGAILTGAGGGIGAATAIQLARDGFALALVDRDQQQLDRAEESVLEQVPNARVRTYVGDVTDGDSVESYARKAREELGPIGLLVNNAGIEGRVCAIHEYSEEEFDKVWAVNARGAWLNIKHAVPLLRENGGVIVNIASVAAIRSSVLLAPYVASKHAVLGLTRAAASDLAPHGIRVNAICPGPVDTRMIESLGEQRIEATGSDGTAGLLSRVLLGRLADPSEIASVVGFLASPAASFMTGSAIVADGGLTI</sequence>
<organism evidence="3 4">
    <name type="scientific">Rhodococcus rhodochrous J45</name>
    <dbReference type="NCBI Taxonomy" id="935266"/>
    <lineage>
        <taxon>Bacteria</taxon>
        <taxon>Bacillati</taxon>
        <taxon>Actinomycetota</taxon>
        <taxon>Actinomycetes</taxon>
        <taxon>Mycobacteriales</taxon>
        <taxon>Nocardiaceae</taxon>
        <taxon>Rhodococcus</taxon>
    </lineage>
</organism>
<name>A0A562E2J5_RHORH</name>
<evidence type="ECO:0000313" key="3">
    <source>
        <dbReference type="EMBL" id="TWH16070.1"/>
    </source>
</evidence>
<dbReference type="InterPro" id="IPR036291">
    <property type="entry name" value="NAD(P)-bd_dom_sf"/>
</dbReference>
<dbReference type="PROSITE" id="PS00061">
    <property type="entry name" value="ADH_SHORT"/>
    <property type="match status" value="1"/>
</dbReference>
<dbReference type="Proteomes" id="UP000317573">
    <property type="component" value="Unassembled WGS sequence"/>
</dbReference>
<accession>A0A562E2J5</accession>
<dbReference type="PANTHER" id="PTHR24321:SF8">
    <property type="entry name" value="ESTRADIOL 17-BETA-DEHYDROGENASE 8-RELATED"/>
    <property type="match status" value="1"/>
</dbReference>
<dbReference type="AlphaFoldDB" id="A0A562E2J5"/>
<dbReference type="PANTHER" id="PTHR24321">
    <property type="entry name" value="DEHYDROGENASES, SHORT CHAIN"/>
    <property type="match status" value="1"/>
</dbReference>
<dbReference type="Pfam" id="PF13561">
    <property type="entry name" value="adh_short_C2"/>
    <property type="match status" value="1"/>
</dbReference>
<dbReference type="PRINTS" id="PR00080">
    <property type="entry name" value="SDRFAMILY"/>
</dbReference>